<evidence type="ECO:0000313" key="1">
    <source>
        <dbReference type="EMBL" id="RDB23834.1"/>
    </source>
</evidence>
<gene>
    <name evidence="1" type="ORF">Hypma_008948</name>
</gene>
<evidence type="ECO:0000313" key="2">
    <source>
        <dbReference type="Proteomes" id="UP000076154"/>
    </source>
</evidence>
<dbReference type="EMBL" id="LUEZ02000046">
    <property type="protein sequence ID" value="RDB23834.1"/>
    <property type="molecule type" value="Genomic_DNA"/>
</dbReference>
<protein>
    <recommendedName>
        <fullName evidence="3">F-box domain-containing protein</fullName>
    </recommendedName>
</protein>
<organism evidence="1 2">
    <name type="scientific">Hypsizygus marmoreus</name>
    <name type="common">White beech mushroom</name>
    <name type="synonym">Agaricus marmoreus</name>
    <dbReference type="NCBI Taxonomy" id="39966"/>
    <lineage>
        <taxon>Eukaryota</taxon>
        <taxon>Fungi</taxon>
        <taxon>Dikarya</taxon>
        <taxon>Basidiomycota</taxon>
        <taxon>Agaricomycotina</taxon>
        <taxon>Agaricomycetes</taxon>
        <taxon>Agaricomycetidae</taxon>
        <taxon>Agaricales</taxon>
        <taxon>Tricholomatineae</taxon>
        <taxon>Lyophyllaceae</taxon>
        <taxon>Hypsizygus</taxon>
    </lineage>
</organism>
<accession>A0A369JWR7</accession>
<reference evidence="1" key="1">
    <citation type="submission" date="2018-04" db="EMBL/GenBank/DDBJ databases">
        <title>Whole genome sequencing of Hypsizygus marmoreus.</title>
        <authorList>
            <person name="Choi I.-G."/>
            <person name="Min B."/>
            <person name="Kim J.-G."/>
            <person name="Kim S."/>
            <person name="Oh Y.-L."/>
            <person name="Kong W.-S."/>
            <person name="Park H."/>
            <person name="Jeong J."/>
            <person name="Song E.-S."/>
        </authorList>
    </citation>
    <scope>NUCLEOTIDE SEQUENCE [LARGE SCALE GENOMIC DNA]</scope>
    <source>
        <strain evidence="1">51987-8</strain>
    </source>
</reference>
<comment type="caution">
    <text evidence="1">The sequence shown here is derived from an EMBL/GenBank/DDBJ whole genome shotgun (WGS) entry which is preliminary data.</text>
</comment>
<dbReference type="STRING" id="39966.A0A369JWR7"/>
<dbReference type="SUPFAM" id="SSF52047">
    <property type="entry name" value="RNI-like"/>
    <property type="match status" value="1"/>
</dbReference>
<dbReference type="Gene3D" id="3.80.10.10">
    <property type="entry name" value="Ribonuclease Inhibitor"/>
    <property type="match status" value="1"/>
</dbReference>
<dbReference type="InterPro" id="IPR032675">
    <property type="entry name" value="LRR_dom_sf"/>
</dbReference>
<sequence length="513" mass="57659">MSTHCALSIPEILHRIFSEIGQNEPEPCERFIERMSWVEGEEGDSCMEMVDYPSASNKATLARAARCCKAFSSPALDVLWRDQTSILPLLSILPSFIEEGKEYTFVDVIHPSHWCGLELYARRIRSLRVTWTGPSEVKDLDIVFLVQFLKDQPLLPMLNSLTYPMSTLIFLFISPQLREVRVFGDPQVSGQALVLHSLYNKAPHIVTLIIEDKNFFSSSSHDTLTKFDRLQSLSIDKSDNLGTKGLTAVLAMPLSALCLSIPTLLHLHPTSTYTRTLQELMLCAPASLVSEIFVGLSETPLISLRIRYMLFMDNAASETSWRSRFLTISQWCRSLTRLEITTDLATDDATTDVSMFDPLLSLGSLKSFKFDSPITLDFSDDDFRKIAQSWPELEDLAVGNYGSLDSPTATFHTLVVFATYCPNLKHLYLRLDLSDLPPSPHVSNHNLRYLGIDHGLTDGDSFQVARHLDALFPFLGRVTGTDGGGVGGGRDSRWELVNKIIRVCQETRRDREK</sequence>
<dbReference type="OrthoDB" id="3543113at2759"/>
<proteinExistence type="predicted"/>
<name>A0A369JWR7_HYPMA</name>
<evidence type="ECO:0008006" key="3">
    <source>
        <dbReference type="Google" id="ProtNLM"/>
    </source>
</evidence>
<dbReference type="InParanoid" id="A0A369JWR7"/>
<keyword evidence="2" id="KW-1185">Reference proteome</keyword>
<dbReference type="Proteomes" id="UP000076154">
    <property type="component" value="Unassembled WGS sequence"/>
</dbReference>
<dbReference type="AlphaFoldDB" id="A0A369JWR7"/>